<sequence>MVFTTLRFLAFLVCALIVFAICPRKHRWLSLLGLSIAFYCIASVKYLPYILFTTLVIFFAAMAIGKTWEQLEIDLKAEGLDKEGKKALKAKAKSKAKKFLLLALFLTVGVLCYTKFTKFLVGPINKALKSAGSGQKFSAANILVPLGISYYTFSTVGYLLDVYWKRYKYEKNYFRFLLYAIYFPHILQGPIERYNRLGQRLKAELFFTWDNFIAGGQLMLWGYFKKLVIADRVDIFISAVYGDYSHQSGIAIIIAALLDVAYIYCDFSGCMDIARGVSQMLGVELDLNFNHPFFSKNIQEFWRRWHMSLGGWFKDYVYFPVSTSGWVKKISKSVRKHGSDRASKIAATIFPVVITWFLTGLWHGTGKTYVAWGLYYGFMIMCSITFETEFNKLTEFFKINTKSVSFRFYQSLKTTMIFAGGRFLTRPGSLYKSAVCARRVLMRGNLRLWKLTDGSLFDFGLTYKDFNVVFISIAILITVSVLQEYGQVKEIGTLRERLAKENIVFRWILTFGLLFAILIFGIYGPGYDASSFAYMEY</sequence>
<keyword evidence="6 7" id="KW-0472">Membrane</keyword>
<evidence type="ECO:0000256" key="1">
    <source>
        <dbReference type="ARBA" id="ARBA00004651"/>
    </source>
</evidence>
<feature type="transmembrane region" description="Helical" evidence="8">
    <location>
        <begin position="137"/>
        <end position="160"/>
    </location>
</feature>
<feature type="transmembrane region" description="Helical" evidence="8">
    <location>
        <begin position="466"/>
        <end position="482"/>
    </location>
</feature>
<dbReference type="PIRSF" id="PIRSF500217">
    <property type="entry name" value="AlgI"/>
    <property type="match status" value="1"/>
</dbReference>
<evidence type="ECO:0000256" key="6">
    <source>
        <dbReference type="ARBA" id="ARBA00023136"/>
    </source>
</evidence>
<dbReference type="GO" id="GO:0005886">
    <property type="term" value="C:plasma membrane"/>
    <property type="evidence" value="ECO:0007669"/>
    <property type="project" value="UniProtKB-SubCell"/>
</dbReference>
<feature type="transmembrane region" description="Helical" evidence="8">
    <location>
        <begin position="99"/>
        <end position="117"/>
    </location>
</feature>
<dbReference type="PIRSF" id="PIRSF016636">
    <property type="entry name" value="AlgI_DltB"/>
    <property type="match status" value="1"/>
</dbReference>
<keyword evidence="3 7" id="KW-1003">Cell membrane</keyword>
<keyword evidence="5 8" id="KW-1133">Transmembrane helix</keyword>
<dbReference type="PANTHER" id="PTHR13285">
    <property type="entry name" value="ACYLTRANSFERASE"/>
    <property type="match status" value="1"/>
</dbReference>
<keyword evidence="10" id="KW-1185">Reference proteome</keyword>
<keyword evidence="4 8" id="KW-0812">Transmembrane</keyword>
<comment type="similarity">
    <text evidence="2 7">Belongs to the membrane-bound acyltransferase family.</text>
</comment>
<dbReference type="EMBL" id="FUXZ01000004">
    <property type="protein sequence ID" value="SKA62659.1"/>
    <property type="molecule type" value="Genomic_DNA"/>
</dbReference>
<evidence type="ECO:0000313" key="10">
    <source>
        <dbReference type="Proteomes" id="UP000190814"/>
    </source>
</evidence>
<keyword evidence="7 9" id="KW-0808">Transferase</keyword>
<feature type="transmembrane region" description="Helical" evidence="8">
    <location>
        <begin position="36"/>
        <end position="61"/>
    </location>
</feature>
<reference evidence="9 10" key="1">
    <citation type="submission" date="2017-02" db="EMBL/GenBank/DDBJ databases">
        <authorList>
            <person name="Peterson S.W."/>
        </authorList>
    </citation>
    <scope>NUCLEOTIDE SEQUENCE [LARGE SCALE GENOMIC DNA]</scope>
    <source>
        <strain evidence="9 10">ATCC 35992</strain>
    </source>
</reference>
<dbReference type="InterPro" id="IPR051085">
    <property type="entry name" value="MB_O-acyltransferase"/>
</dbReference>
<evidence type="ECO:0000256" key="3">
    <source>
        <dbReference type="ARBA" id="ARBA00022475"/>
    </source>
</evidence>
<dbReference type="RefSeq" id="WP_078765557.1">
    <property type="nucleotide sequence ID" value="NZ_FUXZ01000004.1"/>
</dbReference>
<comment type="subcellular location">
    <subcellularLocation>
        <location evidence="1">Cell membrane</location>
        <topology evidence="1">Multi-pass membrane protein</topology>
    </subcellularLocation>
</comment>
<feature type="transmembrane region" description="Helical" evidence="8">
    <location>
        <begin position="406"/>
        <end position="424"/>
    </location>
</feature>
<dbReference type="Proteomes" id="UP000190814">
    <property type="component" value="Unassembled WGS sequence"/>
</dbReference>
<feature type="transmembrane region" description="Helical" evidence="8">
    <location>
        <begin position="369"/>
        <end position="386"/>
    </location>
</feature>
<dbReference type="OrthoDB" id="9805788at2"/>
<evidence type="ECO:0000256" key="8">
    <source>
        <dbReference type="SAM" id="Phobius"/>
    </source>
</evidence>
<feature type="transmembrane region" description="Helical" evidence="8">
    <location>
        <begin position="205"/>
        <end position="224"/>
    </location>
</feature>
<evidence type="ECO:0000256" key="7">
    <source>
        <dbReference type="PIRNR" id="PIRNR016636"/>
    </source>
</evidence>
<organism evidence="9 10">
    <name type="scientific">Eubacterium uniforme</name>
    <dbReference type="NCBI Taxonomy" id="39495"/>
    <lineage>
        <taxon>Bacteria</taxon>
        <taxon>Bacillati</taxon>
        <taxon>Bacillota</taxon>
        <taxon>Clostridia</taxon>
        <taxon>Eubacteriales</taxon>
        <taxon>Eubacteriaceae</taxon>
        <taxon>Eubacterium</taxon>
    </lineage>
</organism>
<evidence type="ECO:0000313" key="9">
    <source>
        <dbReference type="EMBL" id="SKA62659.1"/>
    </source>
</evidence>
<evidence type="ECO:0000256" key="4">
    <source>
        <dbReference type="ARBA" id="ARBA00022692"/>
    </source>
</evidence>
<dbReference type="GO" id="GO:0016746">
    <property type="term" value="F:acyltransferase activity"/>
    <property type="evidence" value="ECO:0007669"/>
    <property type="project" value="UniProtKB-KW"/>
</dbReference>
<dbReference type="STRING" id="39495.SAMN02745111_00668"/>
<evidence type="ECO:0000256" key="5">
    <source>
        <dbReference type="ARBA" id="ARBA00022989"/>
    </source>
</evidence>
<feature type="transmembrane region" description="Helical" evidence="8">
    <location>
        <begin position="503"/>
        <end position="523"/>
    </location>
</feature>
<accession>A0A1T4VCE6</accession>
<proteinExistence type="inferred from homology"/>
<protein>
    <submittedName>
        <fullName evidence="9">D-alanyl-lipoteichoic acid acyltransferase DltB, MBOAT superfamily</fullName>
    </submittedName>
</protein>
<evidence type="ECO:0000256" key="2">
    <source>
        <dbReference type="ARBA" id="ARBA00010323"/>
    </source>
</evidence>
<feature type="transmembrane region" description="Helical" evidence="8">
    <location>
        <begin position="345"/>
        <end position="363"/>
    </location>
</feature>
<gene>
    <name evidence="9" type="ORF">SAMN02745111_00668</name>
</gene>
<keyword evidence="7 9" id="KW-0012">Acyltransferase</keyword>
<dbReference type="GO" id="GO:0042121">
    <property type="term" value="P:alginic acid biosynthetic process"/>
    <property type="evidence" value="ECO:0007669"/>
    <property type="project" value="InterPro"/>
</dbReference>
<dbReference type="InterPro" id="IPR028362">
    <property type="entry name" value="AlgI"/>
</dbReference>
<dbReference type="InterPro" id="IPR004299">
    <property type="entry name" value="MBOAT_fam"/>
</dbReference>
<dbReference type="InterPro" id="IPR024194">
    <property type="entry name" value="Ac/AlaTfrase_AlgI/DltB"/>
</dbReference>
<name>A0A1T4VCE6_9FIRM</name>
<dbReference type="AlphaFoldDB" id="A0A1T4VCE6"/>
<dbReference type="PANTHER" id="PTHR13285:SF18">
    <property type="entry name" value="PROTEIN-CYSTEINE N-PALMITOYLTRANSFERASE RASP"/>
    <property type="match status" value="1"/>
</dbReference>
<dbReference type="Pfam" id="PF03062">
    <property type="entry name" value="MBOAT"/>
    <property type="match status" value="1"/>
</dbReference>